<evidence type="ECO:0000313" key="2">
    <source>
        <dbReference type="Proteomes" id="UP000199387"/>
    </source>
</evidence>
<protein>
    <submittedName>
        <fullName evidence="1">Uncharacterized protein</fullName>
    </submittedName>
</protein>
<organism evidence="1 2">
    <name type="scientific">Melghirimyces thermohalophilus</name>
    <dbReference type="NCBI Taxonomy" id="1236220"/>
    <lineage>
        <taxon>Bacteria</taxon>
        <taxon>Bacillati</taxon>
        <taxon>Bacillota</taxon>
        <taxon>Bacilli</taxon>
        <taxon>Bacillales</taxon>
        <taxon>Thermoactinomycetaceae</taxon>
        <taxon>Melghirimyces</taxon>
    </lineage>
</organism>
<reference evidence="1 2" key="1">
    <citation type="submission" date="2016-10" db="EMBL/GenBank/DDBJ databases">
        <authorList>
            <person name="de Groot N.N."/>
        </authorList>
    </citation>
    <scope>NUCLEOTIDE SEQUENCE [LARGE SCALE GENOMIC DNA]</scope>
    <source>
        <strain evidence="1 2">DSM 45514</strain>
    </source>
</reference>
<gene>
    <name evidence="1" type="ORF">SAMN04488112_11610</name>
</gene>
<dbReference type="AlphaFoldDB" id="A0A1G6PBZ1"/>
<proteinExistence type="predicted"/>
<dbReference type="Proteomes" id="UP000199387">
    <property type="component" value="Unassembled WGS sequence"/>
</dbReference>
<keyword evidence="2" id="KW-1185">Reference proteome</keyword>
<name>A0A1G6PBZ1_9BACL</name>
<sequence length="86" mass="9716">MIIIYKRTRKRPFLNLLLPPFTFSKIQKRRRLYKNGMGLGHSTPFGTGIAAILLASAARSTDAKSLLVAARPPIKEKQDVLPFFIF</sequence>
<dbReference type="EMBL" id="FMZA01000016">
    <property type="protein sequence ID" value="SDC76947.1"/>
    <property type="molecule type" value="Genomic_DNA"/>
</dbReference>
<accession>A0A1G6PBZ1</accession>
<evidence type="ECO:0000313" key="1">
    <source>
        <dbReference type="EMBL" id="SDC76947.1"/>
    </source>
</evidence>